<dbReference type="HOGENOM" id="CLU_3015816_0_0_1"/>
<name>L8WWK9_THACA</name>
<keyword evidence="2" id="KW-1185">Reference proteome</keyword>
<dbReference type="EMBL" id="AFRT01001116">
    <property type="protein sequence ID" value="ELU41173.1"/>
    <property type="molecule type" value="Genomic_DNA"/>
</dbReference>
<gene>
    <name evidence="1" type="ORF">AG1IA_04798</name>
</gene>
<accession>L8WWK9</accession>
<reference evidence="1 2" key="1">
    <citation type="journal article" date="2013" name="Nat. Commun.">
        <title>The evolution and pathogenic mechanisms of the rice sheath blight pathogen.</title>
        <authorList>
            <person name="Zheng A."/>
            <person name="Lin R."/>
            <person name="Xu L."/>
            <person name="Qin P."/>
            <person name="Tang C."/>
            <person name="Ai P."/>
            <person name="Zhang D."/>
            <person name="Liu Y."/>
            <person name="Sun Z."/>
            <person name="Feng H."/>
            <person name="Wang Y."/>
            <person name="Chen Y."/>
            <person name="Liang X."/>
            <person name="Fu R."/>
            <person name="Li Q."/>
            <person name="Zhang J."/>
            <person name="Yu X."/>
            <person name="Xie Z."/>
            <person name="Ding L."/>
            <person name="Guan P."/>
            <person name="Tang J."/>
            <person name="Liang Y."/>
            <person name="Wang S."/>
            <person name="Deng Q."/>
            <person name="Li S."/>
            <person name="Zhu J."/>
            <person name="Wang L."/>
            <person name="Liu H."/>
            <person name="Li P."/>
        </authorList>
    </citation>
    <scope>NUCLEOTIDE SEQUENCE [LARGE SCALE GENOMIC DNA]</scope>
    <source>
        <strain evidence="2">AG-1 IA</strain>
    </source>
</reference>
<dbReference type="AlphaFoldDB" id="L8WWK9"/>
<proteinExistence type="predicted"/>
<dbReference type="Proteomes" id="UP000011668">
    <property type="component" value="Unassembled WGS sequence"/>
</dbReference>
<evidence type="ECO:0000313" key="1">
    <source>
        <dbReference type="EMBL" id="ELU41173.1"/>
    </source>
</evidence>
<protein>
    <submittedName>
        <fullName evidence="1">Uncharacterized protein</fullName>
    </submittedName>
</protein>
<organism evidence="1 2">
    <name type="scientific">Thanatephorus cucumeris (strain AG1-IA)</name>
    <name type="common">Rice sheath blight fungus</name>
    <name type="synonym">Rhizoctonia solani</name>
    <dbReference type="NCBI Taxonomy" id="983506"/>
    <lineage>
        <taxon>Eukaryota</taxon>
        <taxon>Fungi</taxon>
        <taxon>Dikarya</taxon>
        <taxon>Basidiomycota</taxon>
        <taxon>Agaricomycotina</taxon>
        <taxon>Agaricomycetes</taxon>
        <taxon>Cantharellales</taxon>
        <taxon>Ceratobasidiaceae</taxon>
        <taxon>Rhizoctonia</taxon>
        <taxon>Rhizoctonia solani AG-1</taxon>
    </lineage>
</organism>
<evidence type="ECO:0000313" key="2">
    <source>
        <dbReference type="Proteomes" id="UP000011668"/>
    </source>
</evidence>
<comment type="caution">
    <text evidence="1">The sequence shown here is derived from an EMBL/GenBank/DDBJ whole genome shotgun (WGS) entry which is preliminary data.</text>
</comment>
<sequence length="56" mass="6329">MVTRLKNLTYRIPGCRTDNSTITQSAQHLDAWYGIIGHMPLDRLPPSSSSRTPRFA</sequence>